<proteinExistence type="predicted"/>
<reference evidence="1" key="2">
    <citation type="submission" date="2024-10" db="UniProtKB">
        <authorList>
            <consortium name="EnsemblProtists"/>
        </authorList>
    </citation>
    <scope>IDENTIFICATION</scope>
</reference>
<evidence type="ECO:0000313" key="1">
    <source>
        <dbReference type="EnsemblProtists" id="EOD20498"/>
    </source>
</evidence>
<dbReference type="KEGG" id="ehx:EMIHUDRAFT_435853"/>
<organism evidence="1 2">
    <name type="scientific">Emiliania huxleyi (strain CCMP1516)</name>
    <dbReference type="NCBI Taxonomy" id="280463"/>
    <lineage>
        <taxon>Eukaryota</taxon>
        <taxon>Haptista</taxon>
        <taxon>Haptophyta</taxon>
        <taxon>Prymnesiophyceae</taxon>
        <taxon>Isochrysidales</taxon>
        <taxon>Noelaerhabdaceae</taxon>
        <taxon>Emiliania</taxon>
    </lineage>
</organism>
<dbReference type="RefSeq" id="XP_005772927.1">
    <property type="nucleotide sequence ID" value="XM_005772870.1"/>
</dbReference>
<evidence type="ECO:0000313" key="2">
    <source>
        <dbReference type="Proteomes" id="UP000013827"/>
    </source>
</evidence>
<dbReference type="PaxDb" id="2903-EOD20498"/>
<keyword evidence="2" id="KW-1185">Reference proteome</keyword>
<dbReference type="EnsemblProtists" id="EOD20498">
    <property type="protein sequence ID" value="EOD20498"/>
    <property type="gene ID" value="EMIHUDRAFT_435853"/>
</dbReference>
<dbReference type="AlphaFoldDB" id="A0A0D3JAG3"/>
<protein>
    <submittedName>
        <fullName evidence="1">Uncharacterized protein</fullName>
    </submittedName>
</protein>
<sequence>MAVVDSSVDPLVLADNFGFGPAGGDFLYTATKAAVLHYLPFRSAVPNATETLTETFSAAPGITGDGTCLRPGPPGCGQYVKTTYETGCPFLGPDADLILGAMSNENEGLNEDFTFTGCTAVAQETHCFMGFSEEGFAIKVDCSVCEAERRKLASKEAVPLSKYHPLA</sequence>
<accession>A0A0D3JAG3</accession>
<reference evidence="2" key="1">
    <citation type="journal article" date="2013" name="Nature">
        <title>Pan genome of the phytoplankton Emiliania underpins its global distribution.</title>
        <authorList>
            <person name="Read B.A."/>
            <person name="Kegel J."/>
            <person name="Klute M.J."/>
            <person name="Kuo A."/>
            <person name="Lefebvre S.C."/>
            <person name="Maumus F."/>
            <person name="Mayer C."/>
            <person name="Miller J."/>
            <person name="Monier A."/>
            <person name="Salamov A."/>
            <person name="Young J."/>
            <person name="Aguilar M."/>
            <person name="Claverie J.M."/>
            <person name="Frickenhaus S."/>
            <person name="Gonzalez K."/>
            <person name="Herman E.K."/>
            <person name="Lin Y.C."/>
            <person name="Napier J."/>
            <person name="Ogata H."/>
            <person name="Sarno A.F."/>
            <person name="Shmutz J."/>
            <person name="Schroeder D."/>
            <person name="de Vargas C."/>
            <person name="Verret F."/>
            <person name="von Dassow P."/>
            <person name="Valentin K."/>
            <person name="Van de Peer Y."/>
            <person name="Wheeler G."/>
            <person name="Dacks J.B."/>
            <person name="Delwiche C.F."/>
            <person name="Dyhrman S.T."/>
            <person name="Glockner G."/>
            <person name="John U."/>
            <person name="Richards T."/>
            <person name="Worden A.Z."/>
            <person name="Zhang X."/>
            <person name="Grigoriev I.V."/>
            <person name="Allen A.E."/>
            <person name="Bidle K."/>
            <person name="Borodovsky M."/>
            <person name="Bowler C."/>
            <person name="Brownlee C."/>
            <person name="Cock J.M."/>
            <person name="Elias M."/>
            <person name="Gladyshev V.N."/>
            <person name="Groth M."/>
            <person name="Guda C."/>
            <person name="Hadaegh A."/>
            <person name="Iglesias-Rodriguez M.D."/>
            <person name="Jenkins J."/>
            <person name="Jones B.M."/>
            <person name="Lawson T."/>
            <person name="Leese F."/>
            <person name="Lindquist E."/>
            <person name="Lobanov A."/>
            <person name="Lomsadze A."/>
            <person name="Malik S.B."/>
            <person name="Marsh M.E."/>
            <person name="Mackinder L."/>
            <person name="Mock T."/>
            <person name="Mueller-Roeber B."/>
            <person name="Pagarete A."/>
            <person name="Parker M."/>
            <person name="Probert I."/>
            <person name="Quesneville H."/>
            <person name="Raines C."/>
            <person name="Rensing S.A."/>
            <person name="Riano-Pachon D.M."/>
            <person name="Richier S."/>
            <person name="Rokitta S."/>
            <person name="Shiraiwa Y."/>
            <person name="Soanes D.M."/>
            <person name="van der Giezen M."/>
            <person name="Wahlund T.M."/>
            <person name="Williams B."/>
            <person name="Wilson W."/>
            <person name="Wolfe G."/>
            <person name="Wurch L.L."/>
        </authorList>
    </citation>
    <scope>NUCLEOTIDE SEQUENCE</scope>
</reference>
<dbReference type="HOGENOM" id="CLU_1597525_0_0_1"/>
<dbReference type="Proteomes" id="UP000013827">
    <property type="component" value="Unassembled WGS sequence"/>
</dbReference>
<name>A0A0D3JAG3_EMIH1</name>
<dbReference type="GeneID" id="17266045"/>